<proteinExistence type="predicted"/>
<accession>A0A9W7WBN7</accession>
<evidence type="ECO:0000313" key="1">
    <source>
        <dbReference type="EMBL" id="KAI7795017.1"/>
    </source>
</evidence>
<dbReference type="Proteomes" id="UP001059041">
    <property type="component" value="Linkage Group LG20"/>
</dbReference>
<evidence type="ECO:0000313" key="2">
    <source>
        <dbReference type="Proteomes" id="UP001059041"/>
    </source>
</evidence>
<gene>
    <name evidence="1" type="ORF">IRJ41_006828</name>
</gene>
<reference evidence="1" key="1">
    <citation type="submission" date="2021-02" db="EMBL/GenBank/DDBJ databases">
        <title>Comparative genomics reveals that relaxation of natural selection precedes convergent phenotypic evolution of cavefish.</title>
        <authorList>
            <person name="Peng Z."/>
        </authorList>
    </citation>
    <scope>NUCLEOTIDE SEQUENCE</scope>
    <source>
        <tissue evidence="1">Muscle</tissue>
    </source>
</reference>
<comment type="caution">
    <text evidence="1">The sequence shown here is derived from an EMBL/GenBank/DDBJ whole genome shotgun (WGS) entry which is preliminary data.</text>
</comment>
<sequence>MSVHSFKVKERGKSRRIVGVVCDLISDLFTVLPDTVMDELQDVQLTEIKPLLTYKNSQTFQDFDCQGGHYRKYKYG</sequence>
<organism evidence="1 2">
    <name type="scientific">Triplophysa rosa</name>
    <name type="common">Cave loach</name>
    <dbReference type="NCBI Taxonomy" id="992332"/>
    <lineage>
        <taxon>Eukaryota</taxon>
        <taxon>Metazoa</taxon>
        <taxon>Chordata</taxon>
        <taxon>Craniata</taxon>
        <taxon>Vertebrata</taxon>
        <taxon>Euteleostomi</taxon>
        <taxon>Actinopterygii</taxon>
        <taxon>Neopterygii</taxon>
        <taxon>Teleostei</taxon>
        <taxon>Ostariophysi</taxon>
        <taxon>Cypriniformes</taxon>
        <taxon>Nemacheilidae</taxon>
        <taxon>Triplophysa</taxon>
    </lineage>
</organism>
<name>A0A9W7WBN7_TRIRA</name>
<keyword evidence="2" id="KW-1185">Reference proteome</keyword>
<dbReference type="EMBL" id="JAFHDT010000020">
    <property type="protein sequence ID" value="KAI7795017.1"/>
    <property type="molecule type" value="Genomic_DNA"/>
</dbReference>
<protein>
    <submittedName>
        <fullName evidence="1">NDRG family member 3</fullName>
    </submittedName>
</protein>
<dbReference type="AlphaFoldDB" id="A0A9W7WBN7"/>